<name>A0ABU5MZB0_9BACT</name>
<gene>
    <name evidence="2" type="ORF">P9H32_12915</name>
</gene>
<evidence type="ECO:0000313" key="3">
    <source>
        <dbReference type="Proteomes" id="UP001290861"/>
    </source>
</evidence>
<comment type="caution">
    <text evidence="2">The sequence shown here is derived from an EMBL/GenBank/DDBJ whole genome shotgun (WGS) entry which is preliminary data.</text>
</comment>
<sequence length="206" mass="23229">APYESHNDENAKPPSPAPSTLILDPDETAHCRSYNPPISDITYFHPSILHIKQATFTFFVFIRSISCYSINASSTQGHITPDKENPNQLLEPQMNSSEYKMMTAKPNVLRRSFVEETISALTQTDSNKLIQILEEQLQHPSIPKPNEFAGSKLDEWIELSISEITTEEIVEQMGFLEVAHVSKEGETTPLASKFGAMLDVWNTYEK</sequence>
<organism evidence="2 3">
    <name type="scientific">Pontiella agarivorans</name>
    <dbReference type="NCBI Taxonomy" id="3038953"/>
    <lineage>
        <taxon>Bacteria</taxon>
        <taxon>Pseudomonadati</taxon>
        <taxon>Kiritimatiellota</taxon>
        <taxon>Kiritimatiellia</taxon>
        <taxon>Kiritimatiellales</taxon>
        <taxon>Pontiellaceae</taxon>
        <taxon>Pontiella</taxon>
    </lineage>
</organism>
<proteinExistence type="predicted"/>
<keyword evidence="3" id="KW-1185">Reference proteome</keyword>
<feature type="non-terminal residue" evidence="2">
    <location>
        <position position="1"/>
    </location>
</feature>
<dbReference type="EMBL" id="JARVCO010000011">
    <property type="protein sequence ID" value="MDZ8119527.1"/>
    <property type="molecule type" value="Genomic_DNA"/>
</dbReference>
<accession>A0ABU5MZB0</accession>
<reference evidence="2 3" key="1">
    <citation type="journal article" date="2024" name="Appl. Environ. Microbiol.">
        <title>Pontiella agarivorans sp. nov., a novel marine anaerobic bacterium capable of degrading macroalgal polysaccharides and fixing nitrogen.</title>
        <authorList>
            <person name="Liu N."/>
            <person name="Kivenson V."/>
            <person name="Peng X."/>
            <person name="Cui Z."/>
            <person name="Lankiewicz T.S."/>
            <person name="Gosselin K.M."/>
            <person name="English C.J."/>
            <person name="Blair E.M."/>
            <person name="O'Malley M.A."/>
            <person name="Valentine D.L."/>
        </authorList>
    </citation>
    <scope>NUCLEOTIDE SEQUENCE [LARGE SCALE GENOMIC DNA]</scope>
    <source>
        <strain evidence="2 3">NLcol2</strain>
    </source>
</reference>
<dbReference type="Proteomes" id="UP001290861">
    <property type="component" value="Unassembled WGS sequence"/>
</dbReference>
<feature type="compositionally biased region" description="Basic and acidic residues" evidence="1">
    <location>
        <begin position="1"/>
        <end position="11"/>
    </location>
</feature>
<evidence type="ECO:0000256" key="1">
    <source>
        <dbReference type="SAM" id="MobiDB-lite"/>
    </source>
</evidence>
<dbReference type="RefSeq" id="WP_322609319.1">
    <property type="nucleotide sequence ID" value="NZ_JARVCO010000011.1"/>
</dbReference>
<protein>
    <submittedName>
        <fullName evidence="2">Uncharacterized protein</fullName>
    </submittedName>
</protein>
<evidence type="ECO:0000313" key="2">
    <source>
        <dbReference type="EMBL" id="MDZ8119527.1"/>
    </source>
</evidence>
<feature type="region of interest" description="Disordered" evidence="1">
    <location>
        <begin position="1"/>
        <end position="20"/>
    </location>
</feature>